<dbReference type="AlphaFoldDB" id="A0A9P6W8X0"/>
<organism evidence="2 3">
    <name type="scientific">Rhodotorula mucilaginosa</name>
    <name type="common">Yeast</name>
    <name type="synonym">Rhodotorula rubra</name>
    <dbReference type="NCBI Taxonomy" id="5537"/>
    <lineage>
        <taxon>Eukaryota</taxon>
        <taxon>Fungi</taxon>
        <taxon>Dikarya</taxon>
        <taxon>Basidiomycota</taxon>
        <taxon>Pucciniomycotina</taxon>
        <taxon>Microbotryomycetes</taxon>
        <taxon>Sporidiobolales</taxon>
        <taxon>Sporidiobolaceae</taxon>
        <taxon>Rhodotorula</taxon>
    </lineage>
</organism>
<feature type="compositionally biased region" description="Low complexity" evidence="1">
    <location>
        <begin position="212"/>
        <end position="233"/>
    </location>
</feature>
<feature type="compositionally biased region" description="Basic and acidic residues" evidence="1">
    <location>
        <begin position="131"/>
        <end position="140"/>
    </location>
</feature>
<feature type="compositionally biased region" description="Basic and acidic residues" evidence="1">
    <location>
        <begin position="1"/>
        <end position="15"/>
    </location>
</feature>
<dbReference type="Gene3D" id="1.10.238.10">
    <property type="entry name" value="EF-hand"/>
    <property type="match status" value="1"/>
</dbReference>
<feature type="compositionally biased region" description="Low complexity" evidence="1">
    <location>
        <begin position="281"/>
        <end position="309"/>
    </location>
</feature>
<feature type="compositionally biased region" description="Low complexity" evidence="1">
    <location>
        <begin position="170"/>
        <end position="186"/>
    </location>
</feature>
<comment type="caution">
    <text evidence="2">The sequence shown here is derived from an EMBL/GenBank/DDBJ whole genome shotgun (WGS) entry which is preliminary data.</text>
</comment>
<evidence type="ECO:0000256" key="1">
    <source>
        <dbReference type="SAM" id="MobiDB-lite"/>
    </source>
</evidence>
<feature type="compositionally biased region" description="Polar residues" evidence="1">
    <location>
        <begin position="45"/>
        <end position="59"/>
    </location>
</feature>
<protein>
    <recommendedName>
        <fullName evidence="4">EH domain-containing protein</fullName>
    </recommendedName>
</protein>
<feature type="region of interest" description="Disordered" evidence="1">
    <location>
        <begin position="1"/>
        <end position="338"/>
    </location>
</feature>
<evidence type="ECO:0000313" key="3">
    <source>
        <dbReference type="Proteomes" id="UP000777482"/>
    </source>
</evidence>
<sequence>MEDARPLSLRERIRQLEQAAHSPLTDTSSTRHTTTLASKGPTSARRLQNGTATHTSLAVQQVAHADDPLQQSADPTSLSSASSPPSAARTSGRSAQVEPPPPKPPRPVWVTTKARETPTAPLSIDTGSEVEAGRGERDRIAGGGDSLARSSDAAPRGEHLSTQAPLQGNPRPTSPSRSISPTTRSIKPALPARPPAVTVTSPTRSDPPPPSSASHPASASARVDSPGTGTPAAPALPPRPAWARKPSPASSPGSPPASGWRESTPAPTFHPERQDSSLRDTASSAGSTGTSLAAVPPPAAGTLSGSSSPALPPRPPRGAPAPAPQQKTDTRSSAVVSANARRRYDRLFSQCVEAAAATARPTLGSEERLDGAVIGELWRRSRLDDAVLRRIWNEVASPEQQQRSSLDRDEFARGMGMIDAELRRRQR</sequence>
<feature type="compositionally biased region" description="Pro residues" evidence="1">
    <location>
        <begin position="98"/>
        <end position="107"/>
    </location>
</feature>
<feature type="compositionally biased region" description="Pro residues" evidence="1">
    <location>
        <begin position="310"/>
        <end position="323"/>
    </location>
</feature>
<reference evidence="2 3" key="1">
    <citation type="submission" date="2020-11" db="EMBL/GenBank/DDBJ databases">
        <title>Kefir isolates.</title>
        <authorList>
            <person name="Marcisauskas S."/>
            <person name="Kim Y."/>
            <person name="Blasche S."/>
        </authorList>
    </citation>
    <scope>NUCLEOTIDE SEQUENCE [LARGE SCALE GENOMIC DNA]</scope>
    <source>
        <strain evidence="2 3">KR</strain>
    </source>
</reference>
<evidence type="ECO:0000313" key="2">
    <source>
        <dbReference type="EMBL" id="KAG0665873.1"/>
    </source>
</evidence>
<name>A0A9P6W8X0_RHOMI</name>
<dbReference type="OrthoDB" id="10045710at2759"/>
<feature type="compositionally biased region" description="Polar residues" evidence="1">
    <location>
        <begin position="325"/>
        <end position="336"/>
    </location>
</feature>
<accession>A0A9P6W8X0</accession>
<feature type="compositionally biased region" description="Low complexity" evidence="1">
    <location>
        <begin position="241"/>
        <end position="259"/>
    </location>
</feature>
<evidence type="ECO:0008006" key="4">
    <source>
        <dbReference type="Google" id="ProtNLM"/>
    </source>
</evidence>
<gene>
    <name evidence="2" type="ORF">C6P46_005967</name>
</gene>
<dbReference type="EMBL" id="PUHQ01000007">
    <property type="protein sequence ID" value="KAG0665873.1"/>
    <property type="molecule type" value="Genomic_DNA"/>
</dbReference>
<proteinExistence type="predicted"/>
<feature type="compositionally biased region" description="Low complexity" evidence="1">
    <location>
        <begin position="72"/>
        <end position="95"/>
    </location>
</feature>
<feature type="compositionally biased region" description="Low complexity" evidence="1">
    <location>
        <begin position="25"/>
        <end position="38"/>
    </location>
</feature>
<keyword evidence="3" id="KW-1185">Reference proteome</keyword>
<dbReference type="Proteomes" id="UP000777482">
    <property type="component" value="Unassembled WGS sequence"/>
</dbReference>